<dbReference type="Proteomes" id="UP000287601">
    <property type="component" value="Chromosome"/>
</dbReference>
<proteinExistence type="predicted"/>
<evidence type="ECO:0000313" key="2">
    <source>
        <dbReference type="Proteomes" id="UP000287601"/>
    </source>
</evidence>
<dbReference type="KEGG" id="amij:EQM06_05095"/>
<dbReference type="AlphaFoldDB" id="A0A410PUR8"/>
<evidence type="ECO:0000313" key="1">
    <source>
        <dbReference type="EMBL" id="QAT42650.1"/>
    </source>
</evidence>
<protein>
    <submittedName>
        <fullName evidence="1">Uncharacterized protein</fullName>
    </submittedName>
</protein>
<dbReference type="OrthoDB" id="9925868at2"/>
<sequence length="67" mass="7407">MKDQVDLGNLTSKEIGNLMTKPLVDRGKELAKIQNGNQEVDYGDLPSRALTSLGKQAVNDQIDQHQE</sequence>
<accession>A0A410PUR8</accession>
<gene>
    <name evidence="1" type="ORF">EQM06_05095</name>
</gene>
<name>A0A410PUR8_9FIRM</name>
<dbReference type="EMBL" id="CP035281">
    <property type="protein sequence ID" value="QAT42650.1"/>
    <property type="molecule type" value="Genomic_DNA"/>
</dbReference>
<organism evidence="1 2">
    <name type="scientific">Aminipila luticellarii</name>
    <dbReference type="NCBI Taxonomy" id="2507160"/>
    <lineage>
        <taxon>Bacteria</taxon>
        <taxon>Bacillati</taxon>
        <taxon>Bacillota</taxon>
        <taxon>Clostridia</taxon>
        <taxon>Peptostreptococcales</taxon>
        <taxon>Anaerovoracaceae</taxon>
        <taxon>Aminipila</taxon>
    </lineage>
</organism>
<keyword evidence="2" id="KW-1185">Reference proteome</keyword>
<dbReference type="RefSeq" id="WP_128745300.1">
    <property type="nucleotide sequence ID" value="NZ_CP035281.1"/>
</dbReference>
<reference evidence="1 2" key="1">
    <citation type="submission" date="2019-01" db="EMBL/GenBank/DDBJ databases">
        <title>Draft genomes of a novel of Aminipila strains.</title>
        <authorList>
            <person name="Ma S."/>
        </authorList>
    </citation>
    <scope>NUCLEOTIDE SEQUENCE [LARGE SCALE GENOMIC DNA]</scope>
    <source>
        <strain evidence="2">JN-39</strain>
    </source>
</reference>